<dbReference type="HOGENOM" id="CLU_3363130_0_0_9"/>
<sequence length="35" mass="4161">MQKINEKMGAFLERDGVIRDIHIRLACGFYMYEIV</sequence>
<organism evidence="1 2">
    <name type="scientific">Bacillus cereus (strain Q1)</name>
    <dbReference type="NCBI Taxonomy" id="361100"/>
    <lineage>
        <taxon>Bacteria</taxon>
        <taxon>Bacillati</taxon>
        <taxon>Bacillota</taxon>
        <taxon>Bacilli</taxon>
        <taxon>Bacillales</taxon>
        <taxon>Bacillaceae</taxon>
        <taxon>Bacillus</taxon>
        <taxon>Bacillus cereus group</taxon>
    </lineage>
</organism>
<evidence type="ECO:0000313" key="1">
    <source>
        <dbReference type="EMBL" id="ACM12099.1"/>
    </source>
</evidence>
<accession>B9IWA6</accession>
<dbReference type="KEGG" id="bcq:BCQ_1671"/>
<gene>
    <name evidence="1" type="ordered locus">BCQ_1671</name>
</gene>
<name>B9IWA6_BACCQ</name>
<evidence type="ECO:0000313" key="2">
    <source>
        <dbReference type="Proteomes" id="UP000000441"/>
    </source>
</evidence>
<protein>
    <submittedName>
        <fullName evidence="1">Uncharacterized protein</fullName>
    </submittedName>
</protein>
<dbReference type="Proteomes" id="UP000000441">
    <property type="component" value="Chromosome"/>
</dbReference>
<dbReference type="AlphaFoldDB" id="B9IWA6"/>
<reference evidence="1 2" key="1">
    <citation type="journal article" date="2009" name="J. Bacteriol.">
        <title>Complete genome sequence of the extremophilic Bacillus cereus strain Q1 with industrial applications.</title>
        <authorList>
            <person name="Xiong Z."/>
            <person name="Jiang Y."/>
            <person name="Qi D."/>
            <person name="Lu H."/>
            <person name="Yang F."/>
            <person name="Yang J."/>
            <person name="Chen L."/>
            <person name="Sun L."/>
            <person name="Xu X."/>
            <person name="Xue Y."/>
            <person name="Zhu Y."/>
            <person name="Jin Q."/>
        </authorList>
    </citation>
    <scope>NUCLEOTIDE SEQUENCE [LARGE SCALE GENOMIC DNA]</scope>
    <source>
        <strain evidence="1 2">Q1</strain>
    </source>
</reference>
<dbReference type="EMBL" id="CP000227">
    <property type="protein sequence ID" value="ACM12099.1"/>
    <property type="molecule type" value="Genomic_DNA"/>
</dbReference>
<proteinExistence type="predicted"/>